<dbReference type="Gene3D" id="3.40.50.11410">
    <property type="match status" value="1"/>
</dbReference>
<keyword evidence="5" id="KW-1185">Reference proteome</keyword>
<dbReference type="Pfam" id="PF01926">
    <property type="entry name" value="MMR_HSR1"/>
    <property type="match status" value="1"/>
</dbReference>
<dbReference type="PANTHER" id="PTHR42714:SF6">
    <property type="entry name" value="TRANSLATION INITIATION FACTOR IF-2"/>
    <property type="match status" value="1"/>
</dbReference>
<feature type="domain" description="Hydrogen maturase F dimerization" evidence="2">
    <location>
        <begin position="179"/>
        <end position="277"/>
    </location>
</feature>
<dbReference type="GO" id="GO:0030488">
    <property type="term" value="P:tRNA methylation"/>
    <property type="evidence" value="ECO:0007669"/>
    <property type="project" value="TreeGrafter"/>
</dbReference>
<dbReference type="AlphaFoldDB" id="A0A5D0MGI9"/>
<sequence>MSSKAPRSERLKIGIIGRRNVGKSSLINSLINQDVAIVSSTPGTTTDPVAKHYELLPIGPVTFYDTAGIDDEGEVGEKRIKSTEKIIFRSDIALVITDEKGLKKYEKDIINKMDEMNIPFIVIFNKNDLNPPSKDDIDFCKNNHLQFISISAKENKNIDSLKEKIISIVPKYFKKENVIIGDLIRGGDFVVLVVPIDLAAPKGRLILPQVQVIREILDNDAIAITVKEKEIAEVFNKIDKKPKLVITDSQVVLRVSPDVPKDINFTTFSTAFARYKGDLEKLVQGAKEIDHLETNDKVLIAEACSHHIQSDDIGRVKIPRWLMQYTGKKLDIDVASGHDFPEDLEKYKLVIHCGACMLTGIEMKRRINQCYRRKVPITNYGVTISKVHGLLERVIKPFGL</sequence>
<dbReference type="InterPro" id="IPR040644">
    <property type="entry name" value="HydF_tetramer"/>
</dbReference>
<dbReference type="GO" id="GO:0005737">
    <property type="term" value="C:cytoplasm"/>
    <property type="evidence" value="ECO:0007669"/>
    <property type="project" value="TreeGrafter"/>
</dbReference>
<dbReference type="InterPro" id="IPR005225">
    <property type="entry name" value="Small_GTP-bd"/>
</dbReference>
<evidence type="ECO:0000259" key="2">
    <source>
        <dbReference type="Pfam" id="PF18128"/>
    </source>
</evidence>
<organism evidence="4 5">
    <name type="scientific">Candidatus Mcinerneyibacterium aminivorans</name>
    <dbReference type="NCBI Taxonomy" id="2703815"/>
    <lineage>
        <taxon>Bacteria</taxon>
        <taxon>Candidatus Macinerneyibacteriota</taxon>
        <taxon>Candidatus Mcinerneyibacteria</taxon>
        <taxon>Candidatus Mcinerneyibacteriales</taxon>
        <taxon>Candidatus Mcinerneyibacteriaceae</taxon>
        <taxon>Candidatus Mcinerneyibacterium</taxon>
    </lineage>
</organism>
<dbReference type="InterPro" id="IPR006073">
    <property type="entry name" value="GTP-bd"/>
</dbReference>
<dbReference type="NCBIfam" id="TIGR03918">
    <property type="entry name" value="GTP_HydF"/>
    <property type="match status" value="1"/>
</dbReference>
<dbReference type="Gene3D" id="3.40.50.300">
    <property type="entry name" value="P-loop containing nucleotide triphosphate hydrolases"/>
    <property type="match status" value="1"/>
</dbReference>
<accession>A0A5D0MGI9</accession>
<dbReference type="PRINTS" id="PR00449">
    <property type="entry name" value="RASTRNSFRMNG"/>
</dbReference>
<evidence type="ECO:0000259" key="1">
    <source>
        <dbReference type="Pfam" id="PF01926"/>
    </source>
</evidence>
<dbReference type="Pfam" id="PF18128">
    <property type="entry name" value="HydF_dimer"/>
    <property type="match status" value="1"/>
</dbReference>
<evidence type="ECO:0000259" key="3">
    <source>
        <dbReference type="Pfam" id="PF18133"/>
    </source>
</evidence>
<feature type="domain" description="G" evidence="1">
    <location>
        <begin position="12"/>
        <end position="126"/>
    </location>
</feature>
<dbReference type="InterPro" id="IPR027417">
    <property type="entry name" value="P-loop_NTPase"/>
</dbReference>
<evidence type="ECO:0000313" key="4">
    <source>
        <dbReference type="EMBL" id="TYB31005.1"/>
    </source>
</evidence>
<name>A0A5D0MGI9_9BACT</name>
<comment type="caution">
    <text evidence="4">The sequence shown here is derived from an EMBL/GenBank/DDBJ whole genome shotgun (WGS) entry which is preliminary data.</text>
</comment>
<dbReference type="EMBL" id="VSIX01000058">
    <property type="protein sequence ID" value="TYB31005.1"/>
    <property type="molecule type" value="Genomic_DNA"/>
</dbReference>
<reference evidence="4" key="1">
    <citation type="submission" date="2019-08" db="EMBL/GenBank/DDBJ databases">
        <title>Genomic characterization of a novel candidate phylum (ARYD3) from a high temperature, high salinity tertiary oil reservoir in north central Oklahoma, USA.</title>
        <authorList>
            <person name="Youssef N.H."/>
            <person name="Yadav A."/>
            <person name="Elshahed M.S."/>
        </authorList>
    </citation>
    <scope>NUCLEOTIDE SEQUENCE [LARGE SCALE GENOMIC DNA]</scope>
    <source>
        <strain evidence="4">ARYD3</strain>
    </source>
</reference>
<feature type="domain" description="Hydrogen maturase F tetramerization" evidence="3">
    <location>
        <begin position="281"/>
        <end position="397"/>
    </location>
</feature>
<evidence type="ECO:0000313" key="5">
    <source>
        <dbReference type="Proteomes" id="UP000324143"/>
    </source>
</evidence>
<dbReference type="Gene3D" id="3.40.50.11420">
    <property type="match status" value="1"/>
</dbReference>
<protein>
    <submittedName>
        <fullName evidence="4">[FeFe] hydrogenase H-cluster maturation GTPase HydF</fullName>
    </submittedName>
</protein>
<dbReference type="InterPro" id="IPR023873">
    <property type="entry name" value="FeFe-hyd_GTPase_HydF"/>
</dbReference>
<dbReference type="GO" id="GO:0002098">
    <property type="term" value="P:tRNA wobble uridine modification"/>
    <property type="evidence" value="ECO:0007669"/>
    <property type="project" value="TreeGrafter"/>
</dbReference>
<proteinExistence type="predicted"/>
<dbReference type="SMART" id="SM00173">
    <property type="entry name" value="RAS"/>
    <property type="match status" value="1"/>
</dbReference>
<gene>
    <name evidence="4" type="primary">hydF</name>
    <name evidence="4" type="ORF">FXF47_06160</name>
</gene>
<dbReference type="Pfam" id="PF18133">
    <property type="entry name" value="HydF_tetramer"/>
    <property type="match status" value="1"/>
</dbReference>
<dbReference type="SUPFAM" id="SSF52540">
    <property type="entry name" value="P-loop containing nucleoside triphosphate hydrolases"/>
    <property type="match status" value="1"/>
</dbReference>
<dbReference type="GO" id="GO:0005525">
    <property type="term" value="F:GTP binding"/>
    <property type="evidence" value="ECO:0007669"/>
    <property type="project" value="InterPro"/>
</dbReference>
<dbReference type="CDD" id="cd00880">
    <property type="entry name" value="Era_like"/>
    <property type="match status" value="1"/>
</dbReference>
<dbReference type="NCBIfam" id="TIGR00231">
    <property type="entry name" value="small_GTP"/>
    <property type="match status" value="1"/>
</dbReference>
<dbReference type="PANTHER" id="PTHR42714">
    <property type="entry name" value="TRNA MODIFICATION GTPASE GTPBP3"/>
    <property type="match status" value="1"/>
</dbReference>
<dbReference type="InterPro" id="IPR041606">
    <property type="entry name" value="HydF_dimer"/>
</dbReference>
<dbReference type="Proteomes" id="UP000324143">
    <property type="component" value="Unassembled WGS sequence"/>
</dbReference>